<dbReference type="EMBL" id="WMQE01000050">
    <property type="protein sequence ID" value="MTK22704.1"/>
    <property type="molecule type" value="Genomic_DNA"/>
</dbReference>
<sequence length="259" mass="29410">MKKAVLVVSYGTSYKETREKTIEACEKKIHKSFKDYDFYRAYTSDKIISKIKEREGVEIHNPTKALSQILEKGYDEVLVQSLHIICGDEFNQLKEEVEAYQHKFKKIVLGRPLLSVGHDYEEVAKALEDELFAMNKDEAVVFMGHGMSHKCNQEYLGVESALRSHGINAYVGTIEGTPRLEEVIPRLKAGQVKTVNLMPMMLVVGYHAKKEMIGNSQDSWKNVLESEGFVVNVQLKGLGENIGIQDKFLKHAQECLKEV</sequence>
<name>A0A9X4XGA1_9FIRM</name>
<dbReference type="GO" id="GO:0016852">
    <property type="term" value="F:sirohydrochlorin cobaltochelatase activity"/>
    <property type="evidence" value="ECO:0007669"/>
    <property type="project" value="InterPro"/>
</dbReference>
<feature type="active site" description="Proton acceptor" evidence="1">
    <location>
        <position position="145"/>
    </location>
</feature>
<dbReference type="SUPFAM" id="SSF53800">
    <property type="entry name" value="Chelatase"/>
    <property type="match status" value="1"/>
</dbReference>
<dbReference type="InterPro" id="IPR010388">
    <property type="entry name" value="Anaerobic_Co-chelatase"/>
</dbReference>
<reference evidence="3 4" key="1">
    <citation type="journal article" date="2019" name="Nat. Med.">
        <title>A library of human gut bacterial isolates paired with longitudinal multiomics data enables mechanistic microbiome research.</title>
        <authorList>
            <person name="Poyet M."/>
            <person name="Groussin M."/>
            <person name="Gibbons S.M."/>
            <person name="Avila-Pacheco J."/>
            <person name="Jiang X."/>
            <person name="Kearney S.M."/>
            <person name="Perrotta A.R."/>
            <person name="Berdy B."/>
            <person name="Zhao S."/>
            <person name="Lieberman T.D."/>
            <person name="Swanson P.K."/>
            <person name="Smith M."/>
            <person name="Roesemann S."/>
            <person name="Alexander J.E."/>
            <person name="Rich S.A."/>
            <person name="Livny J."/>
            <person name="Vlamakis H."/>
            <person name="Clish C."/>
            <person name="Bullock K."/>
            <person name="Deik A."/>
            <person name="Scott J."/>
            <person name="Pierce K.A."/>
            <person name="Xavier R.J."/>
            <person name="Alm E.J."/>
        </authorList>
    </citation>
    <scope>NUCLEOTIDE SEQUENCE [LARGE SCALE GENOMIC DNA]</scope>
    <source>
        <strain evidence="3 4">BIOML-A198</strain>
    </source>
</reference>
<dbReference type="GO" id="GO:0046872">
    <property type="term" value="F:metal ion binding"/>
    <property type="evidence" value="ECO:0007669"/>
    <property type="project" value="UniProtKB-KW"/>
</dbReference>
<evidence type="ECO:0000256" key="1">
    <source>
        <dbReference type="PIRSR" id="PIRSR033579-1"/>
    </source>
</evidence>
<feature type="binding site" evidence="2">
    <location>
        <position position="207"/>
    </location>
    <ligand>
        <name>Co(2+)</name>
        <dbReference type="ChEBI" id="CHEBI:48828"/>
    </ligand>
</feature>
<evidence type="ECO:0000256" key="2">
    <source>
        <dbReference type="PIRSR" id="PIRSR033579-3"/>
    </source>
</evidence>
<dbReference type="GO" id="GO:0019251">
    <property type="term" value="P:anaerobic cobalamin biosynthetic process"/>
    <property type="evidence" value="ECO:0007669"/>
    <property type="project" value="InterPro"/>
</dbReference>
<dbReference type="GeneID" id="60059250"/>
<dbReference type="Pfam" id="PF06180">
    <property type="entry name" value="CbiK"/>
    <property type="match status" value="1"/>
</dbReference>
<organism evidence="3 4">
    <name type="scientific">Turicibacter sanguinis</name>
    <dbReference type="NCBI Taxonomy" id="154288"/>
    <lineage>
        <taxon>Bacteria</taxon>
        <taxon>Bacillati</taxon>
        <taxon>Bacillota</taxon>
        <taxon>Erysipelotrichia</taxon>
        <taxon>Erysipelotrichales</taxon>
        <taxon>Turicibacteraceae</taxon>
        <taxon>Turicibacter</taxon>
    </lineage>
</organism>
<proteinExistence type="predicted"/>
<dbReference type="CDD" id="cd03413">
    <property type="entry name" value="CbiK_C"/>
    <property type="match status" value="1"/>
</dbReference>
<feature type="binding site" evidence="2">
    <location>
        <position position="175"/>
    </location>
    <ligand>
        <name>Co(2+)</name>
        <dbReference type="ChEBI" id="CHEBI:48828"/>
    </ligand>
</feature>
<evidence type="ECO:0000313" key="3">
    <source>
        <dbReference type="EMBL" id="MTK22704.1"/>
    </source>
</evidence>
<keyword evidence="2" id="KW-0170">Cobalt</keyword>
<gene>
    <name evidence="3" type="ORF">GMA92_15000</name>
</gene>
<accession>A0A9X4XGA1</accession>
<keyword evidence="2" id="KW-0479">Metal-binding</keyword>
<dbReference type="Gene3D" id="3.40.50.1400">
    <property type="match status" value="2"/>
</dbReference>
<dbReference type="PIRSF" id="PIRSF033579">
    <property type="entry name" value="Anaer_Co_chel"/>
    <property type="match status" value="1"/>
</dbReference>
<comment type="caution">
    <text evidence="3">The sequence shown here is derived from an EMBL/GenBank/DDBJ whole genome shotgun (WGS) entry which is preliminary data.</text>
</comment>
<dbReference type="Proteomes" id="UP000487649">
    <property type="component" value="Unassembled WGS sequence"/>
</dbReference>
<protein>
    <submittedName>
        <fullName evidence="3">Sirohydrochlorin cobaltochelatase</fullName>
    </submittedName>
</protein>
<feature type="binding site" evidence="2">
    <location>
        <position position="145"/>
    </location>
    <ligand>
        <name>Co(2+)</name>
        <dbReference type="ChEBI" id="CHEBI:48828"/>
    </ligand>
</feature>
<dbReference type="AlphaFoldDB" id="A0A9X4XGA1"/>
<evidence type="ECO:0000313" key="4">
    <source>
        <dbReference type="Proteomes" id="UP000487649"/>
    </source>
</evidence>
<dbReference type="CDD" id="cd03412">
    <property type="entry name" value="CbiK_N"/>
    <property type="match status" value="1"/>
</dbReference>
<dbReference type="RefSeq" id="WP_006783545.1">
    <property type="nucleotide sequence ID" value="NZ_CAUWFM010000023.1"/>
</dbReference>